<gene>
    <name evidence="3" type="ORF">EUTSA_v10017956mg</name>
</gene>
<dbReference type="OMA" id="NKERSHW"/>
<evidence type="ECO:0000313" key="3">
    <source>
        <dbReference type="EMBL" id="ESQ51629.1"/>
    </source>
</evidence>
<dbReference type="Pfam" id="PF14291">
    <property type="entry name" value="DUF4371"/>
    <property type="match status" value="1"/>
</dbReference>
<evidence type="ECO:0000256" key="1">
    <source>
        <dbReference type="SAM" id="MobiDB-lite"/>
    </source>
</evidence>
<dbReference type="InterPro" id="IPR006580">
    <property type="entry name" value="Znf_TTF"/>
</dbReference>
<keyword evidence="4" id="KW-1185">Reference proteome</keyword>
<dbReference type="SUPFAM" id="SSF53098">
    <property type="entry name" value="Ribonuclease H-like"/>
    <property type="match status" value="1"/>
</dbReference>
<dbReference type="AlphaFoldDB" id="V4M5V8"/>
<dbReference type="STRING" id="72664.V4M5V8"/>
<dbReference type="InterPro" id="IPR008906">
    <property type="entry name" value="HATC_C_dom"/>
</dbReference>
<evidence type="ECO:0000259" key="2">
    <source>
        <dbReference type="SMART" id="SM00597"/>
    </source>
</evidence>
<name>V4M5V8_EUTSA</name>
<protein>
    <recommendedName>
        <fullName evidence="2">TTF-type domain-containing protein</fullName>
    </recommendedName>
</protein>
<reference evidence="3 4" key="1">
    <citation type="journal article" date="2013" name="Front. Plant Sci.">
        <title>The Reference Genome of the Halophytic Plant Eutrema salsugineum.</title>
        <authorList>
            <person name="Yang R."/>
            <person name="Jarvis D.E."/>
            <person name="Chen H."/>
            <person name="Beilstein M.A."/>
            <person name="Grimwood J."/>
            <person name="Jenkins J."/>
            <person name="Shu S."/>
            <person name="Prochnik S."/>
            <person name="Xin M."/>
            <person name="Ma C."/>
            <person name="Schmutz J."/>
            <person name="Wing R.A."/>
            <person name="Mitchell-Olds T."/>
            <person name="Schumaker K.S."/>
            <person name="Wang X."/>
        </authorList>
    </citation>
    <scope>NUCLEOTIDE SEQUENCE [LARGE SCALE GENOMIC DNA]</scope>
</reference>
<dbReference type="KEGG" id="eus:EUTSA_v10017956mg"/>
<feature type="domain" description="TTF-type" evidence="2">
    <location>
        <begin position="133"/>
        <end position="218"/>
    </location>
</feature>
<accession>V4M5V8</accession>
<feature type="compositionally biased region" description="Basic and acidic residues" evidence="1">
    <location>
        <begin position="42"/>
        <end position="55"/>
    </location>
</feature>
<proteinExistence type="predicted"/>
<dbReference type="GO" id="GO:0046983">
    <property type="term" value="F:protein dimerization activity"/>
    <property type="evidence" value="ECO:0007669"/>
    <property type="project" value="InterPro"/>
</dbReference>
<dbReference type="EMBL" id="KI517385">
    <property type="protein sequence ID" value="ESQ51629.1"/>
    <property type="molecule type" value="Genomic_DNA"/>
</dbReference>
<dbReference type="Gramene" id="ESQ51629">
    <property type="protein sequence ID" value="ESQ51629"/>
    <property type="gene ID" value="EUTSA_v10017956mg"/>
</dbReference>
<dbReference type="PANTHER" id="PTHR45749:SF35">
    <property type="entry name" value="AC-LIKE TRANSPOSASE-RELATED"/>
    <property type="match status" value="1"/>
</dbReference>
<dbReference type="Pfam" id="PF05699">
    <property type="entry name" value="Dimer_Tnp_hAT"/>
    <property type="match status" value="1"/>
</dbReference>
<dbReference type="Proteomes" id="UP000030689">
    <property type="component" value="Unassembled WGS sequence"/>
</dbReference>
<organism evidence="3 4">
    <name type="scientific">Eutrema salsugineum</name>
    <name type="common">Saltwater cress</name>
    <name type="synonym">Sisymbrium salsugineum</name>
    <dbReference type="NCBI Taxonomy" id="72664"/>
    <lineage>
        <taxon>Eukaryota</taxon>
        <taxon>Viridiplantae</taxon>
        <taxon>Streptophyta</taxon>
        <taxon>Embryophyta</taxon>
        <taxon>Tracheophyta</taxon>
        <taxon>Spermatophyta</taxon>
        <taxon>Magnoliopsida</taxon>
        <taxon>eudicotyledons</taxon>
        <taxon>Gunneridae</taxon>
        <taxon>Pentapetalae</taxon>
        <taxon>rosids</taxon>
        <taxon>malvids</taxon>
        <taxon>Brassicales</taxon>
        <taxon>Brassicaceae</taxon>
        <taxon>Eutremeae</taxon>
        <taxon>Eutrema</taxon>
    </lineage>
</organism>
<feature type="region of interest" description="Disordered" evidence="1">
    <location>
        <begin position="1"/>
        <end position="92"/>
    </location>
</feature>
<dbReference type="PANTHER" id="PTHR45749">
    <property type="match status" value="1"/>
</dbReference>
<dbReference type="InterPro" id="IPR025398">
    <property type="entry name" value="DUF4371"/>
</dbReference>
<dbReference type="SMART" id="SM00597">
    <property type="entry name" value="ZnF_TTF"/>
    <property type="match status" value="1"/>
</dbReference>
<feature type="compositionally biased region" description="Basic residues" evidence="1">
    <location>
        <begin position="1"/>
        <end position="21"/>
    </location>
</feature>
<sequence>MSPVPTRKHIPGSVKRERKKKDKEFNKSQQGSILRFVKRTKIASEKSDGIEHPQKFVDGGSDENMADCGDMNESEDEFVNEKEDENAQDDENVEEIDQQQRDFLVEKGPGPRQEIGYQFPRDKIGGRHFSHSYYTRELRNGEKQDRRWLVFSKTLKKVFCFCCKLFSKDDNASQLASKGLKDWKNILGSLNRHETSYSHVLCMSQWMELDMRLNKNQTIDKHVQDELNKERSHWKDVLLRIFSLVKTLAKQNLAFRGSNEKISADGNGNFLSFIEMLSEWEPVMREHLRRFEDGESRHHYLSNKIQNEVIAMLANEIKDLIIKKIKRAKYFSVILDCTPDVSHHEQMTLIIRCVDILEDSAKVEEFFLTFLKVDDTSGGLFREIQDVLVALVLRIDNVRGQGYDNGSNMKGIHKRVQKRFIDVNPRAFYTPCGCHSLNLALSPKIRDALIYIAETSDDPEAQSDAECLATSETHGIGSYEFLLSMVIWYDLLSAVNSVSKNLQSEDMNIDSAIAQLNGLISYFQKFRETSFERAKSEAILLSESMDNEAVFPTKAKRVIRRKNHFDEDSERANEDNLMVSCTNLETYLKHGNHSDVDGSGLFFELKVLRQTLPRDCKRPIEVLNFLKTKEQGYPNSWIAYRILLTIPVSVASAERSFSKLKLIKSYL</sequence>
<feature type="compositionally biased region" description="Acidic residues" evidence="1">
    <location>
        <begin position="60"/>
        <end position="92"/>
    </location>
</feature>
<dbReference type="InterPro" id="IPR012337">
    <property type="entry name" value="RNaseH-like_sf"/>
</dbReference>
<evidence type="ECO:0000313" key="4">
    <source>
        <dbReference type="Proteomes" id="UP000030689"/>
    </source>
</evidence>